<dbReference type="UniPathway" id="UPA00219"/>
<dbReference type="GO" id="GO:0008360">
    <property type="term" value="P:regulation of cell shape"/>
    <property type="evidence" value="ECO:0007669"/>
    <property type="project" value="UniProtKB-KW"/>
</dbReference>
<dbReference type="InterPro" id="IPR000713">
    <property type="entry name" value="Mur_ligase_N"/>
</dbReference>
<evidence type="ECO:0000256" key="11">
    <source>
        <dbReference type="RuleBase" id="RU004136"/>
    </source>
</evidence>
<reference evidence="15 16" key="1">
    <citation type="submission" date="2019-02" db="EMBL/GenBank/DDBJ databases">
        <title>Deep-cultivation of Planctomycetes and their phenomic and genomic characterization uncovers novel biology.</title>
        <authorList>
            <person name="Wiegand S."/>
            <person name="Jogler M."/>
            <person name="Boedeker C."/>
            <person name="Pinto D."/>
            <person name="Vollmers J."/>
            <person name="Rivas-Marin E."/>
            <person name="Kohn T."/>
            <person name="Peeters S.H."/>
            <person name="Heuer A."/>
            <person name="Rast P."/>
            <person name="Oberbeckmann S."/>
            <person name="Bunk B."/>
            <person name="Jeske O."/>
            <person name="Meyerdierks A."/>
            <person name="Storesund J.E."/>
            <person name="Kallscheuer N."/>
            <person name="Luecker S."/>
            <person name="Lage O.M."/>
            <person name="Pohl T."/>
            <person name="Merkel B.J."/>
            <person name="Hornburger P."/>
            <person name="Mueller R.-W."/>
            <person name="Bruemmer F."/>
            <person name="Labrenz M."/>
            <person name="Spormann A.M."/>
            <person name="Op den Camp H."/>
            <person name="Overmann J."/>
            <person name="Amann R."/>
            <person name="Jetten M.S.M."/>
            <person name="Mascher T."/>
            <person name="Medema M.H."/>
            <person name="Devos D.P."/>
            <person name="Kaster A.-K."/>
            <person name="Ovreas L."/>
            <person name="Rohde M."/>
            <person name="Galperin M.Y."/>
            <person name="Jogler C."/>
        </authorList>
    </citation>
    <scope>NUCLEOTIDE SEQUENCE [LARGE SCALE GENOMIC DNA]</scope>
    <source>
        <strain evidence="15 16">Pla163</strain>
    </source>
</reference>
<evidence type="ECO:0000256" key="6">
    <source>
        <dbReference type="ARBA" id="ARBA00022960"/>
    </source>
</evidence>
<evidence type="ECO:0000256" key="8">
    <source>
        <dbReference type="ARBA" id="ARBA00023306"/>
    </source>
</evidence>
<keyword evidence="7 10" id="KW-0573">Peptidoglycan synthesis</keyword>
<comment type="pathway">
    <text evidence="10 11">Cell wall biogenesis; peptidoglycan biosynthesis.</text>
</comment>
<keyword evidence="2 10" id="KW-0436">Ligase</keyword>
<dbReference type="InterPro" id="IPR036565">
    <property type="entry name" value="Mur-like_cat_sf"/>
</dbReference>
<dbReference type="SUPFAM" id="SSF53623">
    <property type="entry name" value="MurD-like peptide ligases, catalytic domain"/>
    <property type="match status" value="1"/>
</dbReference>
<dbReference type="Gene3D" id="3.40.1390.10">
    <property type="entry name" value="MurE/MurF, N-terminal domain"/>
    <property type="match status" value="1"/>
</dbReference>
<dbReference type="GO" id="GO:0051301">
    <property type="term" value="P:cell division"/>
    <property type="evidence" value="ECO:0007669"/>
    <property type="project" value="UniProtKB-KW"/>
</dbReference>
<keyword evidence="5 10" id="KW-0067">ATP-binding</keyword>
<dbReference type="InterPro" id="IPR051046">
    <property type="entry name" value="MurCDEF_CellWall_CoF430Synth"/>
</dbReference>
<evidence type="ECO:0000313" key="16">
    <source>
        <dbReference type="Proteomes" id="UP000319342"/>
    </source>
</evidence>
<dbReference type="GO" id="GO:0008766">
    <property type="term" value="F:UDP-N-acetylmuramoylalanyl-D-glutamyl-2,6-diaminopimelate-D-alanyl-D-alanine ligase activity"/>
    <property type="evidence" value="ECO:0007669"/>
    <property type="project" value="RHEA"/>
</dbReference>
<dbReference type="AlphaFoldDB" id="A0A518CYK2"/>
<evidence type="ECO:0000256" key="9">
    <source>
        <dbReference type="ARBA" id="ARBA00023316"/>
    </source>
</evidence>
<dbReference type="SUPFAM" id="SSF53244">
    <property type="entry name" value="MurD-like peptide ligases, peptide-binding domain"/>
    <property type="match status" value="1"/>
</dbReference>
<dbReference type="InterPro" id="IPR004101">
    <property type="entry name" value="Mur_ligase_C"/>
</dbReference>
<dbReference type="HAMAP" id="MF_02019">
    <property type="entry name" value="MurF"/>
    <property type="match status" value="1"/>
</dbReference>
<dbReference type="RefSeq" id="WP_145185629.1">
    <property type="nucleotide sequence ID" value="NZ_CP036290.1"/>
</dbReference>
<dbReference type="PANTHER" id="PTHR43024">
    <property type="entry name" value="UDP-N-ACETYLMURAMOYL-TRIPEPTIDE--D-ALANYL-D-ALANINE LIGASE"/>
    <property type="match status" value="1"/>
</dbReference>
<dbReference type="GO" id="GO:0071555">
    <property type="term" value="P:cell wall organization"/>
    <property type="evidence" value="ECO:0007669"/>
    <property type="project" value="UniProtKB-KW"/>
</dbReference>
<gene>
    <name evidence="10 15" type="primary">murF</name>
    <name evidence="15" type="ORF">Pla163_14200</name>
</gene>
<keyword evidence="4 10" id="KW-0547">Nucleotide-binding</keyword>
<evidence type="ECO:0000256" key="4">
    <source>
        <dbReference type="ARBA" id="ARBA00022741"/>
    </source>
</evidence>
<keyword evidence="6 10" id="KW-0133">Cell shape</keyword>
<dbReference type="EMBL" id="CP036290">
    <property type="protein sequence ID" value="QDU84313.1"/>
    <property type="molecule type" value="Genomic_DNA"/>
</dbReference>
<comment type="function">
    <text evidence="10 11">Involved in cell wall formation. Catalyzes the final step in the synthesis of UDP-N-acetylmuramoyl-pentapeptide, the precursor of murein.</text>
</comment>
<comment type="catalytic activity">
    <reaction evidence="10 11">
        <text>D-alanyl-D-alanine + UDP-N-acetyl-alpha-D-muramoyl-L-alanyl-gamma-D-glutamyl-meso-2,6-diaminopimelate + ATP = UDP-N-acetyl-alpha-D-muramoyl-L-alanyl-gamma-D-glutamyl-meso-2,6-diaminopimeloyl-D-alanyl-D-alanine + ADP + phosphate + H(+)</text>
        <dbReference type="Rhea" id="RHEA:28374"/>
        <dbReference type="ChEBI" id="CHEBI:15378"/>
        <dbReference type="ChEBI" id="CHEBI:30616"/>
        <dbReference type="ChEBI" id="CHEBI:43474"/>
        <dbReference type="ChEBI" id="CHEBI:57822"/>
        <dbReference type="ChEBI" id="CHEBI:61386"/>
        <dbReference type="ChEBI" id="CHEBI:83905"/>
        <dbReference type="ChEBI" id="CHEBI:456216"/>
        <dbReference type="EC" id="6.3.2.10"/>
    </reaction>
</comment>
<dbReference type="OrthoDB" id="9801978at2"/>
<feature type="domain" description="Mur ligase N-terminal catalytic" evidence="12">
    <location>
        <begin position="30"/>
        <end position="83"/>
    </location>
</feature>
<dbReference type="InterPro" id="IPR035911">
    <property type="entry name" value="MurE/MurF_N"/>
</dbReference>
<keyword evidence="9 10" id="KW-0961">Cell wall biogenesis/degradation</keyword>
<dbReference type="NCBIfam" id="TIGR01143">
    <property type="entry name" value="murF"/>
    <property type="match status" value="1"/>
</dbReference>
<feature type="domain" description="Mur ligase central" evidence="14">
    <location>
        <begin position="114"/>
        <end position="301"/>
    </location>
</feature>
<dbReference type="GO" id="GO:0005737">
    <property type="term" value="C:cytoplasm"/>
    <property type="evidence" value="ECO:0007669"/>
    <property type="project" value="UniProtKB-SubCell"/>
</dbReference>
<dbReference type="InterPro" id="IPR036615">
    <property type="entry name" value="Mur_ligase_C_dom_sf"/>
</dbReference>
<dbReference type="GO" id="GO:0047480">
    <property type="term" value="F:UDP-N-acetylmuramoyl-tripeptide-D-alanyl-D-alanine ligase activity"/>
    <property type="evidence" value="ECO:0007669"/>
    <property type="project" value="UniProtKB-UniRule"/>
</dbReference>
<keyword evidence="3 10" id="KW-0132">Cell division</keyword>
<dbReference type="GO" id="GO:0009252">
    <property type="term" value="P:peptidoglycan biosynthetic process"/>
    <property type="evidence" value="ECO:0007669"/>
    <property type="project" value="UniProtKB-UniRule"/>
</dbReference>
<dbReference type="Pfam" id="PF08245">
    <property type="entry name" value="Mur_ligase_M"/>
    <property type="match status" value="1"/>
</dbReference>
<keyword evidence="8 10" id="KW-0131">Cell cycle</keyword>
<evidence type="ECO:0000259" key="13">
    <source>
        <dbReference type="Pfam" id="PF02875"/>
    </source>
</evidence>
<evidence type="ECO:0000256" key="2">
    <source>
        <dbReference type="ARBA" id="ARBA00022598"/>
    </source>
</evidence>
<organism evidence="15 16">
    <name type="scientific">Rohdeia mirabilis</name>
    <dbReference type="NCBI Taxonomy" id="2528008"/>
    <lineage>
        <taxon>Bacteria</taxon>
        <taxon>Pseudomonadati</taxon>
        <taxon>Planctomycetota</taxon>
        <taxon>Planctomycetia</taxon>
        <taxon>Planctomycetia incertae sedis</taxon>
        <taxon>Rohdeia</taxon>
    </lineage>
</organism>
<evidence type="ECO:0000256" key="3">
    <source>
        <dbReference type="ARBA" id="ARBA00022618"/>
    </source>
</evidence>
<protein>
    <recommendedName>
        <fullName evidence="10 11">UDP-N-acetylmuramoyl-tripeptide--D-alanyl-D-alanine ligase</fullName>
        <ecNumber evidence="10 11">6.3.2.10</ecNumber>
    </recommendedName>
    <alternativeName>
        <fullName evidence="10">D-alanyl-D-alanine-adding enzyme</fullName>
    </alternativeName>
</protein>
<dbReference type="PANTHER" id="PTHR43024:SF1">
    <property type="entry name" value="UDP-N-ACETYLMURAMOYL-TRIPEPTIDE--D-ALANYL-D-ALANINE LIGASE"/>
    <property type="match status" value="1"/>
</dbReference>
<dbReference type="GO" id="GO:0005524">
    <property type="term" value="F:ATP binding"/>
    <property type="evidence" value="ECO:0007669"/>
    <property type="project" value="UniProtKB-UniRule"/>
</dbReference>
<accession>A0A518CYK2</accession>
<dbReference type="SUPFAM" id="SSF63418">
    <property type="entry name" value="MurE/MurF N-terminal domain"/>
    <property type="match status" value="1"/>
</dbReference>
<dbReference type="InterPro" id="IPR013221">
    <property type="entry name" value="Mur_ligase_cen"/>
</dbReference>
<comment type="similarity">
    <text evidence="10">Belongs to the MurCDEF family. MurF subfamily.</text>
</comment>
<comment type="caution">
    <text evidence="10">Lacks conserved residue(s) required for the propagation of feature annotation.</text>
</comment>
<evidence type="ECO:0000256" key="10">
    <source>
        <dbReference type="HAMAP-Rule" id="MF_02019"/>
    </source>
</evidence>
<name>A0A518CYK2_9BACT</name>
<dbReference type="Pfam" id="PF02875">
    <property type="entry name" value="Mur_ligase_C"/>
    <property type="match status" value="1"/>
</dbReference>
<feature type="domain" description="Mur ligase C-terminal" evidence="13">
    <location>
        <begin position="323"/>
        <end position="449"/>
    </location>
</feature>
<evidence type="ECO:0000313" key="15">
    <source>
        <dbReference type="EMBL" id="QDU84313.1"/>
    </source>
</evidence>
<evidence type="ECO:0000256" key="1">
    <source>
        <dbReference type="ARBA" id="ARBA00022490"/>
    </source>
</evidence>
<evidence type="ECO:0000256" key="7">
    <source>
        <dbReference type="ARBA" id="ARBA00022984"/>
    </source>
</evidence>
<dbReference type="InterPro" id="IPR005863">
    <property type="entry name" value="UDP-N-AcMur_synth"/>
</dbReference>
<keyword evidence="16" id="KW-1185">Reference proteome</keyword>
<sequence>MIRFTFKDLLAATGAMPRDAGAHDELRLVGVTTDTREVRPGQLFVAIEGPNFDGDRYAADAFGRGAGAVLVRREETARELPSDLAVAVAPDTVRALGDLAAWHRSRLTCPVLAITGSVAKTSTKNAAAALLSGVGHIAAAPKSFNNSIGVPHTLLLADDTTRAVVLEVGTSAPGEIAALTRIAKPVVGVITAIGHSHLEGLGGIEGVCEEKGQLGAELGPDDHLVLDSEGDFVDRLRSMTRANVRTFSVEGRGDWNARAVRDEVDHLRFEVTRPDGAPLQVAVPLIGAHNAANIAAALAAVDAMGFRVDELVSGLTELRAAPHRMQRIHIGGVELIDDTYNSNPDSARNAVRVLAGRKTASRRVMVLGDMLELGALAADHHRELGGLVAAARFELLVCVGDLGEIIAEGALAGGMPSDRVVHHATTEEAVAAVPARLRQDDVVLFKASRGLALERVVDAAATVLERGAHRAV</sequence>
<evidence type="ECO:0000259" key="14">
    <source>
        <dbReference type="Pfam" id="PF08245"/>
    </source>
</evidence>
<evidence type="ECO:0000256" key="5">
    <source>
        <dbReference type="ARBA" id="ARBA00022840"/>
    </source>
</evidence>
<keyword evidence="1 10" id="KW-0963">Cytoplasm</keyword>
<dbReference type="Proteomes" id="UP000319342">
    <property type="component" value="Chromosome"/>
</dbReference>
<dbReference type="Gene3D" id="3.90.190.20">
    <property type="entry name" value="Mur ligase, C-terminal domain"/>
    <property type="match status" value="1"/>
</dbReference>
<dbReference type="Pfam" id="PF01225">
    <property type="entry name" value="Mur_ligase"/>
    <property type="match status" value="1"/>
</dbReference>
<evidence type="ECO:0000259" key="12">
    <source>
        <dbReference type="Pfam" id="PF01225"/>
    </source>
</evidence>
<comment type="subcellular location">
    <subcellularLocation>
        <location evidence="10 11">Cytoplasm</location>
    </subcellularLocation>
</comment>
<proteinExistence type="inferred from homology"/>
<dbReference type="EC" id="6.3.2.10" evidence="10 11"/>
<dbReference type="Gene3D" id="3.40.1190.10">
    <property type="entry name" value="Mur-like, catalytic domain"/>
    <property type="match status" value="1"/>
</dbReference>